<dbReference type="eggNOG" id="COG1317">
    <property type="taxonomic scope" value="Bacteria"/>
</dbReference>
<dbReference type="EMBL" id="ASRX01000143">
    <property type="protein sequence ID" value="EYF00029.1"/>
    <property type="molecule type" value="Genomic_DNA"/>
</dbReference>
<protein>
    <submittedName>
        <fullName evidence="1">Uncharacterized protein</fullName>
    </submittedName>
</protein>
<dbReference type="PANTHER" id="PTHR34613:SF1">
    <property type="entry name" value="SLL6017 PROTEIN"/>
    <property type="match status" value="1"/>
</dbReference>
<reference evidence="1 2" key="1">
    <citation type="submission" date="2013-05" db="EMBL/GenBank/DDBJ databases">
        <title>Genome assembly of Chondromyces apiculatus DSM 436.</title>
        <authorList>
            <person name="Sharma G."/>
            <person name="Khatri I."/>
            <person name="Kaur C."/>
            <person name="Mayilraj S."/>
            <person name="Subramanian S."/>
        </authorList>
    </citation>
    <scope>NUCLEOTIDE SEQUENCE [LARGE SCALE GENOMIC DNA]</scope>
    <source>
        <strain evidence="1 2">DSM 436</strain>
    </source>
</reference>
<sequence length="314" mass="34042">MRRRHRRGCACALFPKENDMPSTTHEALLMLIRDNLSLLGERRSESFQQVMSSLAGAVVVSGDATETTPVERRADLVVLCKGENGENTLAIIVEVQLSEDPRKLATWLVYLTGVHARYRCPTLLMVVTTSPEVAAWCARPIETGHPGFVLEPLVLGPKQVPVVRDVEEVLARPEMAVLSALMHGKSDAGGAIARSFLGAAHGLVDKLGEDRATQYLDLVLLSLNEETKRTLEVDVKGGYEPQSELLRMVKAQGDAEGSLRTAAEAVLKVLGARGIVVPEDVRARVLGSEDSVELDGWLCRAAVVGDARELFTAT</sequence>
<dbReference type="AlphaFoldDB" id="A0A017SSV5"/>
<name>A0A017SSV5_9BACT</name>
<keyword evidence="2" id="KW-1185">Reference proteome</keyword>
<organism evidence="1 2">
    <name type="scientific">Chondromyces apiculatus DSM 436</name>
    <dbReference type="NCBI Taxonomy" id="1192034"/>
    <lineage>
        <taxon>Bacteria</taxon>
        <taxon>Pseudomonadati</taxon>
        <taxon>Myxococcota</taxon>
        <taxon>Polyangia</taxon>
        <taxon>Polyangiales</taxon>
        <taxon>Polyangiaceae</taxon>
        <taxon>Chondromyces</taxon>
    </lineage>
</organism>
<evidence type="ECO:0000313" key="2">
    <source>
        <dbReference type="Proteomes" id="UP000019678"/>
    </source>
</evidence>
<dbReference type="PANTHER" id="PTHR34613">
    <property type="entry name" value="SLL0800 PROTEIN"/>
    <property type="match status" value="1"/>
</dbReference>
<dbReference type="STRING" id="1192034.CAP_1618"/>
<dbReference type="Proteomes" id="UP000019678">
    <property type="component" value="Unassembled WGS sequence"/>
</dbReference>
<accession>A0A017SSV5</accession>
<comment type="caution">
    <text evidence="1">The sequence shown here is derived from an EMBL/GenBank/DDBJ whole genome shotgun (WGS) entry which is preliminary data.</text>
</comment>
<evidence type="ECO:0000313" key="1">
    <source>
        <dbReference type="EMBL" id="EYF00029.1"/>
    </source>
</evidence>
<proteinExistence type="predicted"/>
<gene>
    <name evidence="1" type="ORF">CAP_1618</name>
</gene>